<organism evidence="2 3">
    <name type="scientific">Cirrhinus mrigala</name>
    <name type="common">Mrigala</name>
    <dbReference type="NCBI Taxonomy" id="683832"/>
    <lineage>
        <taxon>Eukaryota</taxon>
        <taxon>Metazoa</taxon>
        <taxon>Chordata</taxon>
        <taxon>Craniata</taxon>
        <taxon>Vertebrata</taxon>
        <taxon>Euteleostomi</taxon>
        <taxon>Actinopterygii</taxon>
        <taxon>Neopterygii</taxon>
        <taxon>Teleostei</taxon>
        <taxon>Ostariophysi</taxon>
        <taxon>Cypriniformes</taxon>
        <taxon>Cyprinidae</taxon>
        <taxon>Labeoninae</taxon>
        <taxon>Labeonini</taxon>
        <taxon>Cirrhinus</taxon>
    </lineage>
</organism>
<feature type="non-terminal residue" evidence="2">
    <location>
        <position position="1"/>
    </location>
</feature>
<dbReference type="EMBL" id="JAMKFB020000022">
    <property type="protein sequence ID" value="KAL0160555.1"/>
    <property type="molecule type" value="Genomic_DNA"/>
</dbReference>
<gene>
    <name evidence="2" type="ORF">M9458_044280</name>
</gene>
<feature type="non-terminal residue" evidence="2">
    <location>
        <position position="52"/>
    </location>
</feature>
<keyword evidence="3" id="KW-1185">Reference proteome</keyword>
<name>A0ABD0NGJ7_CIRMR</name>
<feature type="compositionally biased region" description="Polar residues" evidence="1">
    <location>
        <begin position="36"/>
        <end position="52"/>
    </location>
</feature>
<evidence type="ECO:0000313" key="3">
    <source>
        <dbReference type="Proteomes" id="UP001529510"/>
    </source>
</evidence>
<dbReference type="AlphaFoldDB" id="A0ABD0NGJ7"/>
<comment type="caution">
    <text evidence="2">The sequence shown here is derived from an EMBL/GenBank/DDBJ whole genome shotgun (WGS) entry which is preliminary data.</text>
</comment>
<dbReference type="Proteomes" id="UP001529510">
    <property type="component" value="Unassembled WGS sequence"/>
</dbReference>
<feature type="region of interest" description="Disordered" evidence="1">
    <location>
        <begin position="27"/>
        <end position="52"/>
    </location>
</feature>
<sequence length="52" mass="5521">DVCVVMFLSFAGCRSLSRALRSAGHSRDLLDLPNPSGRSQTATSAARDVINT</sequence>
<protein>
    <submittedName>
        <fullName evidence="2">Uncharacterized protein</fullName>
    </submittedName>
</protein>
<accession>A0ABD0NGJ7</accession>
<proteinExistence type="predicted"/>
<evidence type="ECO:0000313" key="2">
    <source>
        <dbReference type="EMBL" id="KAL0160555.1"/>
    </source>
</evidence>
<reference evidence="2 3" key="1">
    <citation type="submission" date="2024-05" db="EMBL/GenBank/DDBJ databases">
        <title>Genome sequencing and assembly of Indian major carp, Cirrhinus mrigala (Hamilton, 1822).</title>
        <authorList>
            <person name="Mohindra V."/>
            <person name="Chowdhury L.M."/>
            <person name="Lal K."/>
            <person name="Jena J.K."/>
        </authorList>
    </citation>
    <scope>NUCLEOTIDE SEQUENCE [LARGE SCALE GENOMIC DNA]</scope>
    <source>
        <strain evidence="2">CM1030</strain>
        <tissue evidence="2">Blood</tissue>
    </source>
</reference>
<evidence type="ECO:0000256" key="1">
    <source>
        <dbReference type="SAM" id="MobiDB-lite"/>
    </source>
</evidence>